<comment type="caution">
    <text evidence="2">The sequence shown here is derived from an EMBL/GenBank/DDBJ whole genome shotgun (WGS) entry which is preliminary data.</text>
</comment>
<feature type="compositionally biased region" description="Polar residues" evidence="1">
    <location>
        <begin position="56"/>
        <end position="73"/>
    </location>
</feature>
<keyword evidence="3" id="KW-1185">Reference proteome</keyword>
<protein>
    <submittedName>
        <fullName evidence="2">34033_t:CDS:1</fullName>
    </submittedName>
</protein>
<gene>
    <name evidence="2" type="ORF">GMARGA_LOCUS33496</name>
</gene>
<feature type="non-terminal residue" evidence="2">
    <location>
        <position position="1"/>
    </location>
</feature>
<dbReference type="EMBL" id="CAJVQB010055876">
    <property type="protein sequence ID" value="CAG8837439.1"/>
    <property type="molecule type" value="Genomic_DNA"/>
</dbReference>
<organism evidence="2 3">
    <name type="scientific">Gigaspora margarita</name>
    <dbReference type="NCBI Taxonomy" id="4874"/>
    <lineage>
        <taxon>Eukaryota</taxon>
        <taxon>Fungi</taxon>
        <taxon>Fungi incertae sedis</taxon>
        <taxon>Mucoromycota</taxon>
        <taxon>Glomeromycotina</taxon>
        <taxon>Glomeromycetes</taxon>
        <taxon>Diversisporales</taxon>
        <taxon>Gigasporaceae</taxon>
        <taxon>Gigaspora</taxon>
    </lineage>
</organism>
<name>A0ABN7WPZ2_GIGMA</name>
<feature type="region of interest" description="Disordered" evidence="1">
    <location>
        <begin position="47"/>
        <end position="73"/>
    </location>
</feature>
<proteinExistence type="predicted"/>
<evidence type="ECO:0000313" key="2">
    <source>
        <dbReference type="EMBL" id="CAG8837439.1"/>
    </source>
</evidence>
<reference evidence="2 3" key="1">
    <citation type="submission" date="2021-06" db="EMBL/GenBank/DDBJ databases">
        <authorList>
            <person name="Kallberg Y."/>
            <person name="Tangrot J."/>
            <person name="Rosling A."/>
        </authorList>
    </citation>
    <scope>NUCLEOTIDE SEQUENCE [LARGE SCALE GENOMIC DNA]</scope>
    <source>
        <strain evidence="2 3">120-4 pot B 10/14</strain>
    </source>
</reference>
<dbReference type="Proteomes" id="UP000789901">
    <property type="component" value="Unassembled WGS sequence"/>
</dbReference>
<evidence type="ECO:0000313" key="3">
    <source>
        <dbReference type="Proteomes" id="UP000789901"/>
    </source>
</evidence>
<evidence type="ECO:0000256" key="1">
    <source>
        <dbReference type="SAM" id="MobiDB-lite"/>
    </source>
</evidence>
<feature type="non-terminal residue" evidence="2">
    <location>
        <position position="73"/>
    </location>
</feature>
<accession>A0ABN7WPZ2</accession>
<sequence>SSVTYEAFIDATISHIESMKIGDDCSAPVTSQGPPPPIQQMQRFPPPIQQIQGPPSSFNKQIQGSLFPNKQMQ</sequence>